<organism evidence="1 2">
    <name type="scientific">Senna tora</name>
    <dbReference type="NCBI Taxonomy" id="362788"/>
    <lineage>
        <taxon>Eukaryota</taxon>
        <taxon>Viridiplantae</taxon>
        <taxon>Streptophyta</taxon>
        <taxon>Embryophyta</taxon>
        <taxon>Tracheophyta</taxon>
        <taxon>Spermatophyta</taxon>
        <taxon>Magnoliopsida</taxon>
        <taxon>eudicotyledons</taxon>
        <taxon>Gunneridae</taxon>
        <taxon>Pentapetalae</taxon>
        <taxon>rosids</taxon>
        <taxon>fabids</taxon>
        <taxon>Fabales</taxon>
        <taxon>Fabaceae</taxon>
        <taxon>Caesalpinioideae</taxon>
        <taxon>Cassia clade</taxon>
        <taxon>Senna</taxon>
    </lineage>
</organism>
<gene>
    <name evidence="1" type="ORF">G2W53_028787</name>
</gene>
<sequence length="43" mass="4809">MDKMITKISSINHLSSTPVRFRRSSNDALVVVGSERKKDGMES</sequence>
<name>A0A834WB27_9FABA</name>
<evidence type="ECO:0000313" key="2">
    <source>
        <dbReference type="Proteomes" id="UP000634136"/>
    </source>
</evidence>
<dbReference type="AlphaFoldDB" id="A0A834WB27"/>
<accession>A0A834WB27</accession>
<dbReference type="Proteomes" id="UP000634136">
    <property type="component" value="Unassembled WGS sequence"/>
</dbReference>
<protein>
    <submittedName>
        <fullName evidence="1">Uncharacterized protein</fullName>
    </submittedName>
</protein>
<comment type="caution">
    <text evidence="1">The sequence shown here is derived from an EMBL/GenBank/DDBJ whole genome shotgun (WGS) entry which is preliminary data.</text>
</comment>
<reference evidence="1" key="1">
    <citation type="submission" date="2020-09" db="EMBL/GenBank/DDBJ databases">
        <title>Genome-Enabled Discovery of Anthraquinone Biosynthesis in Senna tora.</title>
        <authorList>
            <person name="Kang S.-H."/>
            <person name="Pandey R.P."/>
            <person name="Lee C.-M."/>
            <person name="Sim J.-S."/>
            <person name="Jeong J.-T."/>
            <person name="Choi B.-S."/>
            <person name="Jung M."/>
            <person name="Ginzburg D."/>
            <person name="Zhao K."/>
            <person name="Won S.Y."/>
            <person name="Oh T.-J."/>
            <person name="Yu Y."/>
            <person name="Kim N.-H."/>
            <person name="Lee O.R."/>
            <person name="Lee T.-H."/>
            <person name="Bashyal P."/>
            <person name="Kim T.-S."/>
            <person name="Lee W.-H."/>
            <person name="Kawkins C."/>
            <person name="Kim C.-K."/>
            <person name="Kim J.S."/>
            <person name="Ahn B.O."/>
            <person name="Rhee S.Y."/>
            <person name="Sohng J.K."/>
        </authorList>
    </citation>
    <scope>NUCLEOTIDE SEQUENCE</scope>
    <source>
        <tissue evidence="1">Leaf</tissue>
    </source>
</reference>
<keyword evidence="2" id="KW-1185">Reference proteome</keyword>
<evidence type="ECO:0000313" key="1">
    <source>
        <dbReference type="EMBL" id="KAF7814818.1"/>
    </source>
</evidence>
<dbReference type="EMBL" id="JAAIUW010000009">
    <property type="protein sequence ID" value="KAF7814818.1"/>
    <property type="molecule type" value="Genomic_DNA"/>
</dbReference>
<proteinExistence type="predicted"/>